<name>A0AA97FGS1_9MICO</name>
<evidence type="ECO:0000313" key="3">
    <source>
        <dbReference type="Proteomes" id="UP001305498"/>
    </source>
</evidence>
<dbReference type="PANTHER" id="PTHR16222:SF12">
    <property type="entry name" value="ADP-RIBOSYLGLYCOHYDROLASE-RELATED"/>
    <property type="match status" value="1"/>
</dbReference>
<dbReference type="SUPFAM" id="SSF101478">
    <property type="entry name" value="ADP-ribosylglycohydrolase"/>
    <property type="match status" value="1"/>
</dbReference>
<feature type="binding site" evidence="1">
    <location>
        <position position="388"/>
    </location>
    <ligand>
        <name>Mg(2+)</name>
        <dbReference type="ChEBI" id="CHEBI:18420"/>
        <label>1</label>
    </ligand>
</feature>
<organism evidence="2 3">
    <name type="scientific">Microbacterium betulae</name>
    <dbReference type="NCBI Taxonomy" id="2981139"/>
    <lineage>
        <taxon>Bacteria</taxon>
        <taxon>Bacillati</taxon>
        <taxon>Actinomycetota</taxon>
        <taxon>Actinomycetes</taxon>
        <taxon>Micrococcales</taxon>
        <taxon>Microbacteriaceae</taxon>
        <taxon>Microbacterium</taxon>
    </lineage>
</organism>
<keyword evidence="3" id="KW-1185">Reference proteome</keyword>
<evidence type="ECO:0000256" key="1">
    <source>
        <dbReference type="PIRSR" id="PIRSR605502-1"/>
    </source>
</evidence>
<dbReference type="RefSeq" id="WP_317138855.1">
    <property type="nucleotide sequence ID" value="NZ_CP118157.1"/>
</dbReference>
<dbReference type="EMBL" id="CP118157">
    <property type="protein sequence ID" value="WOF22383.1"/>
    <property type="molecule type" value="Genomic_DNA"/>
</dbReference>
<dbReference type="InterPro" id="IPR036705">
    <property type="entry name" value="Ribosyl_crysJ1_sf"/>
</dbReference>
<dbReference type="AlphaFoldDB" id="A0AA97FGS1"/>
<feature type="binding site" evidence="1">
    <location>
        <position position="174"/>
    </location>
    <ligand>
        <name>Mg(2+)</name>
        <dbReference type="ChEBI" id="CHEBI:18420"/>
        <label>1</label>
    </ligand>
</feature>
<gene>
    <name evidence="2" type="ORF">N8K70_13445</name>
</gene>
<dbReference type="Proteomes" id="UP001305498">
    <property type="component" value="Chromosome"/>
</dbReference>
<keyword evidence="1" id="KW-0460">Magnesium</keyword>
<dbReference type="InterPro" id="IPR005502">
    <property type="entry name" value="Ribosyl_crysJ1"/>
</dbReference>
<dbReference type="PANTHER" id="PTHR16222">
    <property type="entry name" value="ADP-RIBOSYLGLYCOHYDROLASE"/>
    <property type="match status" value="1"/>
</dbReference>
<reference evidence="2 3" key="1">
    <citation type="submission" date="2023-02" db="EMBL/GenBank/DDBJ databases">
        <title>Microbacterium betulae sp. nov., isolated from birch wood.</title>
        <authorList>
            <person name="Pasciak M."/>
            <person name="Pawlik K.J."/>
            <person name="Martynowski D."/>
            <person name="Laczmanski L."/>
            <person name="Ciekot J."/>
            <person name="Szponar B."/>
            <person name="Wojcik-Fatla A."/>
            <person name="Mackiewicz B."/>
            <person name="Farian E."/>
            <person name="Cholewa G."/>
            <person name="Cholewa A."/>
            <person name="Dutkiewicz J."/>
        </authorList>
    </citation>
    <scope>NUCLEOTIDE SEQUENCE [LARGE SCALE GENOMIC DNA]</scope>
    <source>
        <strain evidence="2 3">AB</strain>
    </source>
</reference>
<dbReference type="InterPro" id="IPR050792">
    <property type="entry name" value="ADP-ribosylglycohydrolase"/>
</dbReference>
<evidence type="ECO:0000313" key="2">
    <source>
        <dbReference type="EMBL" id="WOF22383.1"/>
    </source>
</evidence>
<dbReference type="GO" id="GO:0046872">
    <property type="term" value="F:metal ion binding"/>
    <property type="evidence" value="ECO:0007669"/>
    <property type="project" value="UniProtKB-KW"/>
</dbReference>
<proteinExistence type="predicted"/>
<feature type="binding site" evidence="1">
    <location>
        <position position="173"/>
    </location>
    <ligand>
        <name>Mg(2+)</name>
        <dbReference type="ChEBI" id="CHEBI:18420"/>
        <label>1</label>
    </ligand>
</feature>
<dbReference type="KEGG" id="mbet:N8K70_13445"/>
<accession>A0AA97FGS1</accession>
<keyword evidence="1" id="KW-0479">Metal-binding</keyword>
<dbReference type="Gene3D" id="1.10.4080.10">
    <property type="entry name" value="ADP-ribosylation/Crystallin J1"/>
    <property type="match status" value="1"/>
</dbReference>
<dbReference type="Pfam" id="PF03747">
    <property type="entry name" value="ADP_ribosyl_GH"/>
    <property type="match status" value="1"/>
</dbReference>
<comment type="cofactor">
    <cofactor evidence="1">
        <name>Mg(2+)</name>
        <dbReference type="ChEBI" id="CHEBI:18420"/>
    </cofactor>
    <text evidence="1">Binds 2 magnesium ions per subunit.</text>
</comment>
<protein>
    <submittedName>
        <fullName evidence="2">ADP-ribosylglycohydrolase family protein</fullName>
    </submittedName>
</protein>
<sequence>MRVQDIGYTPSPKFELDHLVDDVRRYQSLAAEFGRAEEADRIVAATREALEQKLADFDELVSTAPAEPDEPETLADIHEARPQGERRLLAEVPEDYLSRWRGSLLGRGAGCTLGAAVEFWSVDQMEAWGRQFDEEYPPTDFFSFARLPGSPRYIVGNTDDLRRGRMQYIPVDDDTAYTLIGLLTLEEHGPEFTPEQQAATWQRNFPIHSEENGSWGVFWGERRFLQNLQQGIEPRRAGRHRNPNVQSIAAWTRADAWGYAAPGWPEKAAELAFKDASLNHRRNGVYGTMFMAAAVSAAFAVDEPAEALEIALQEIPKESLLAEGVRWAFDVSSQVSDYRDAARLVSERYPHMFEGHAINNALYVVFGILLGGRDFTRVVGETVAMGNDNDCTSATAASIVGATIGLENVPAHWTEPFQGRMQNYLRDLPEFLEVDDIGERFVRQAKEVLGRS</sequence>
<feature type="binding site" evidence="1">
    <location>
        <position position="390"/>
    </location>
    <ligand>
        <name>Mg(2+)</name>
        <dbReference type="ChEBI" id="CHEBI:18420"/>
        <label>1</label>
    </ligand>
</feature>